<organism evidence="5 6">
    <name type="scientific">Rhizobium hidalgonense</name>
    <dbReference type="NCBI Taxonomy" id="1538159"/>
    <lineage>
        <taxon>Bacteria</taxon>
        <taxon>Pseudomonadati</taxon>
        <taxon>Pseudomonadota</taxon>
        <taxon>Alphaproteobacteria</taxon>
        <taxon>Hyphomicrobiales</taxon>
        <taxon>Rhizobiaceae</taxon>
        <taxon>Rhizobium/Agrobacterium group</taxon>
        <taxon>Rhizobium</taxon>
    </lineage>
</organism>
<evidence type="ECO:0000256" key="3">
    <source>
        <dbReference type="PROSITE-ProRule" id="PRU01384"/>
    </source>
</evidence>
<evidence type="ECO:0000313" key="5">
    <source>
        <dbReference type="EMBL" id="MDR9778698.1"/>
    </source>
</evidence>
<dbReference type="GO" id="GO:0005524">
    <property type="term" value="F:ATP binding"/>
    <property type="evidence" value="ECO:0007669"/>
    <property type="project" value="InterPro"/>
</dbReference>
<dbReference type="PANTHER" id="PTHR43493">
    <property type="entry name" value="DNA GYRASE/TOPOISOMERASE SUBUNIT A"/>
    <property type="match status" value="1"/>
</dbReference>
<reference evidence="5" key="1">
    <citation type="submission" date="2023-04" db="EMBL/GenBank/DDBJ databases">
        <title>Genomic characterization of faba bean (Vicia faba) microsymbionts in Mexican soils.</title>
        <authorList>
            <person name="Rivera Orduna F.N."/>
            <person name="Guevara-Luna J."/>
            <person name="Yan J."/>
            <person name="Arroyo-Herrera I."/>
            <person name="Li Y."/>
            <person name="Vasquez-Murrieta M.S."/>
            <person name="Wang E.T."/>
        </authorList>
    </citation>
    <scope>NUCLEOTIDE SEQUENCE</scope>
    <source>
        <strain evidence="5">CH26</strain>
    </source>
</reference>
<dbReference type="SUPFAM" id="SSF56719">
    <property type="entry name" value="Type II DNA topoisomerase"/>
    <property type="match status" value="1"/>
</dbReference>
<dbReference type="RefSeq" id="WP_310866700.1">
    <property type="nucleotide sequence ID" value="NZ_JAVLSF010001108.1"/>
</dbReference>
<dbReference type="GO" id="GO:0003918">
    <property type="term" value="F:DNA topoisomerase type II (double strand cut, ATP-hydrolyzing) activity"/>
    <property type="evidence" value="ECO:0007669"/>
    <property type="project" value="UniProtKB-EC"/>
</dbReference>
<dbReference type="EMBL" id="JAVLSF010001108">
    <property type="protein sequence ID" value="MDR9778698.1"/>
    <property type="molecule type" value="Genomic_DNA"/>
</dbReference>
<dbReference type="GO" id="GO:0009330">
    <property type="term" value="C:DNA topoisomerase type II (double strand cut, ATP-hydrolyzing) complex"/>
    <property type="evidence" value="ECO:0007669"/>
    <property type="project" value="TreeGrafter"/>
</dbReference>
<name>A0AAJ2LR47_9HYPH</name>
<accession>A0AAJ2LR47</accession>
<dbReference type="GO" id="GO:0005737">
    <property type="term" value="C:cytoplasm"/>
    <property type="evidence" value="ECO:0007669"/>
    <property type="project" value="TreeGrafter"/>
</dbReference>
<keyword evidence="3" id="KW-0238">DNA-binding</keyword>
<evidence type="ECO:0000259" key="4">
    <source>
        <dbReference type="PROSITE" id="PS52040"/>
    </source>
</evidence>
<dbReference type="GO" id="GO:0006265">
    <property type="term" value="P:DNA topological change"/>
    <property type="evidence" value="ECO:0007669"/>
    <property type="project" value="InterPro"/>
</dbReference>
<dbReference type="InterPro" id="IPR013757">
    <property type="entry name" value="Topo_IIA_A_a_sf"/>
</dbReference>
<feature type="domain" description="Topo IIA-type catalytic" evidence="4">
    <location>
        <begin position="1"/>
        <end position="116"/>
    </location>
</feature>
<dbReference type="PROSITE" id="PS52040">
    <property type="entry name" value="TOPO_IIA"/>
    <property type="match status" value="1"/>
</dbReference>
<dbReference type="InterPro" id="IPR050220">
    <property type="entry name" value="Type_II_DNA_Topoisomerases"/>
</dbReference>
<evidence type="ECO:0000313" key="6">
    <source>
        <dbReference type="Proteomes" id="UP001268610"/>
    </source>
</evidence>
<feature type="non-terminal residue" evidence="5">
    <location>
        <position position="116"/>
    </location>
</feature>
<dbReference type="Proteomes" id="UP001268610">
    <property type="component" value="Unassembled WGS sequence"/>
</dbReference>
<gene>
    <name evidence="5" type="ORF">RJJ65_39835</name>
</gene>
<dbReference type="Pfam" id="PF00521">
    <property type="entry name" value="DNA_topoisoIV"/>
    <property type="match status" value="1"/>
</dbReference>
<dbReference type="InterPro" id="IPR013760">
    <property type="entry name" value="Topo_IIA-like_dom_sf"/>
</dbReference>
<sequence length="116" mass="12752">MYELRKARERGHTLEGLAVALANIDDIIATIKTSSSPSEARERLLAKQWQAGGVLALLEKSGHKSVRPDEIDGEDLSHPFGLTGDQYRLSPAQVGAILELRLHRLTGLEQDKLLAE</sequence>
<dbReference type="Gene3D" id="1.10.268.10">
    <property type="entry name" value="Topoisomerase, domain 3"/>
    <property type="match status" value="1"/>
</dbReference>
<comment type="catalytic activity">
    <reaction evidence="1">
        <text>ATP-dependent breakage, passage and rejoining of double-stranded DNA.</text>
        <dbReference type="EC" id="5.6.2.2"/>
    </reaction>
</comment>
<dbReference type="AlphaFoldDB" id="A0AAJ2LR47"/>
<dbReference type="PANTHER" id="PTHR43493:SF5">
    <property type="entry name" value="DNA GYRASE SUBUNIT A, CHLOROPLASTIC_MITOCHONDRIAL"/>
    <property type="match status" value="1"/>
</dbReference>
<protein>
    <submittedName>
        <fullName evidence="5">DNA gyrase subunit A</fullName>
    </submittedName>
</protein>
<comment type="caution">
    <text evidence="5">The sequence shown here is derived from an EMBL/GenBank/DDBJ whole genome shotgun (WGS) entry which is preliminary data.</text>
</comment>
<dbReference type="InterPro" id="IPR002205">
    <property type="entry name" value="Topo_IIA_dom_A"/>
</dbReference>
<evidence type="ECO:0000256" key="1">
    <source>
        <dbReference type="ARBA" id="ARBA00000185"/>
    </source>
</evidence>
<keyword evidence="2" id="KW-0413">Isomerase</keyword>
<proteinExistence type="predicted"/>
<keyword evidence="2" id="KW-0799">Topoisomerase</keyword>
<evidence type="ECO:0000256" key="2">
    <source>
        <dbReference type="ARBA" id="ARBA00023029"/>
    </source>
</evidence>
<comment type="caution">
    <text evidence="3">Lacks conserved residue(s) required for the propagation of feature annotation.</text>
</comment>
<dbReference type="GO" id="GO:0003677">
    <property type="term" value="F:DNA binding"/>
    <property type="evidence" value="ECO:0007669"/>
    <property type="project" value="UniProtKB-UniRule"/>
</dbReference>